<comment type="caution">
    <text evidence="1">The sequence shown here is derived from an EMBL/GenBank/DDBJ whole genome shotgun (WGS) entry which is preliminary data.</text>
</comment>
<dbReference type="GO" id="GO:0032259">
    <property type="term" value="P:methylation"/>
    <property type="evidence" value="ECO:0007669"/>
    <property type="project" value="UniProtKB-KW"/>
</dbReference>
<dbReference type="EMBL" id="JAAMPT010000206">
    <property type="protein sequence ID" value="NMH25334.1"/>
    <property type="molecule type" value="Genomic_DNA"/>
</dbReference>
<dbReference type="SUPFAM" id="SSF53335">
    <property type="entry name" value="S-adenosyl-L-methionine-dependent methyltransferases"/>
    <property type="match status" value="1"/>
</dbReference>
<dbReference type="Pfam" id="PF13489">
    <property type="entry name" value="Methyltransf_23"/>
    <property type="match status" value="1"/>
</dbReference>
<dbReference type="InterPro" id="IPR029063">
    <property type="entry name" value="SAM-dependent_MTases_sf"/>
</dbReference>
<sequence length="233" mass="27117">MRNIDRLTIENMDIYYPLTQKKELIKRISKNVFKNGNLLDLGCGTMPYKKLILENSGVTSYVGVDIENPIYQKTLKPDFFWDGFEVPLESSTFDNAILIEVLEHMTKPENTIKELSRLLKKDANLLITVPFLWTLHDIPNDEYRYTPFSLKRMLEDNNFEIINLESFNNWHGSMASMLALYARRGCPSKHRKLLSTLLLPLVKYLMKKDLATTKSNFSEGQMITGIWCLARRK</sequence>
<gene>
    <name evidence="1" type="ORF">G6042_08640</name>
</gene>
<reference evidence="1 2" key="1">
    <citation type="submission" date="2020-02" db="EMBL/GenBank/DDBJ databases">
        <title>Flavobacterium sp. genome.</title>
        <authorList>
            <person name="Jung H.S."/>
            <person name="Baek J.H."/>
            <person name="Jeon C.O."/>
        </authorList>
    </citation>
    <scope>NUCLEOTIDE SEQUENCE [LARGE SCALE GENOMIC DNA]</scope>
    <source>
        <strain evidence="1 2">SE-s27</strain>
    </source>
</reference>
<dbReference type="RefSeq" id="WP_169523922.1">
    <property type="nucleotide sequence ID" value="NZ_JAAMPT010000206.1"/>
</dbReference>
<dbReference type="Proteomes" id="UP000767947">
    <property type="component" value="Unassembled WGS sequence"/>
</dbReference>
<keyword evidence="1" id="KW-0489">Methyltransferase</keyword>
<proteinExistence type="predicted"/>
<keyword evidence="2" id="KW-1185">Reference proteome</keyword>
<dbReference type="GO" id="GO:0008168">
    <property type="term" value="F:methyltransferase activity"/>
    <property type="evidence" value="ECO:0007669"/>
    <property type="project" value="UniProtKB-KW"/>
</dbReference>
<name>A0ABX1QVX7_9FLAO</name>
<accession>A0ABX1QVX7</accession>
<protein>
    <submittedName>
        <fullName evidence="1">Class I SAM-dependent methyltransferase</fullName>
    </submittedName>
</protein>
<evidence type="ECO:0000313" key="2">
    <source>
        <dbReference type="Proteomes" id="UP000767947"/>
    </source>
</evidence>
<organism evidence="1 2">
    <name type="scientific">Flavobacterium solisilvae</name>
    <dbReference type="NCBI Taxonomy" id="1852019"/>
    <lineage>
        <taxon>Bacteria</taxon>
        <taxon>Pseudomonadati</taxon>
        <taxon>Bacteroidota</taxon>
        <taxon>Flavobacteriia</taxon>
        <taxon>Flavobacteriales</taxon>
        <taxon>Flavobacteriaceae</taxon>
        <taxon>Flavobacterium</taxon>
    </lineage>
</organism>
<dbReference type="Gene3D" id="3.40.50.150">
    <property type="entry name" value="Vaccinia Virus protein VP39"/>
    <property type="match status" value="1"/>
</dbReference>
<evidence type="ECO:0000313" key="1">
    <source>
        <dbReference type="EMBL" id="NMH25334.1"/>
    </source>
</evidence>
<keyword evidence="1" id="KW-0808">Transferase</keyword>